<evidence type="ECO:0000313" key="1">
    <source>
        <dbReference type="EMBL" id="KZO89828.1"/>
    </source>
</evidence>
<dbReference type="EMBL" id="KV417363">
    <property type="protein sequence ID" value="KZO89828.1"/>
    <property type="molecule type" value="Genomic_DNA"/>
</dbReference>
<keyword evidence="2" id="KW-1185">Reference proteome</keyword>
<proteinExistence type="predicted"/>
<sequence length="297" mass="32701">MPPDDHQDRRRPISHLPRFTLPPLDRVAQFSMASTARQENVVPALKRLQELARTMPGSPTTEPSIAVDLTGDETLLRTAPLPGIRHLDGMRVLGEGWRVHKGNIVPDPWYELVREAMQSEEASKIRVTRTADEVRRRNLIVQPLLILDECLSCAMRGPLVTCGPVMVYSAQGGEGYKSCLGCYDRGEFCPEAYGPWRDRSDFLPYNYARERLGYPHGRTFQAARFSRGSLTLFVCALVPPASQVKESAGAALTTGSGQVTGGLAKQVGEIELRVMYDTVLQSTSSPVGCEESATAQN</sequence>
<evidence type="ECO:0000313" key="2">
    <source>
        <dbReference type="Proteomes" id="UP000076738"/>
    </source>
</evidence>
<dbReference type="AlphaFoldDB" id="A0A167FTG0"/>
<dbReference type="Proteomes" id="UP000076738">
    <property type="component" value="Unassembled WGS sequence"/>
</dbReference>
<organism evidence="1 2">
    <name type="scientific">Calocera viscosa (strain TUFC12733)</name>
    <dbReference type="NCBI Taxonomy" id="1330018"/>
    <lineage>
        <taxon>Eukaryota</taxon>
        <taxon>Fungi</taxon>
        <taxon>Dikarya</taxon>
        <taxon>Basidiomycota</taxon>
        <taxon>Agaricomycotina</taxon>
        <taxon>Dacrymycetes</taxon>
        <taxon>Dacrymycetales</taxon>
        <taxon>Dacrymycetaceae</taxon>
        <taxon>Calocera</taxon>
    </lineage>
</organism>
<accession>A0A167FTG0</accession>
<name>A0A167FTG0_CALVF</name>
<gene>
    <name evidence="1" type="ORF">CALVIDRAFT_438209</name>
</gene>
<protein>
    <submittedName>
        <fullName evidence="1">Uncharacterized protein</fullName>
    </submittedName>
</protein>
<reference evidence="1 2" key="1">
    <citation type="journal article" date="2016" name="Mol. Biol. Evol.">
        <title>Comparative Genomics of Early-Diverging Mushroom-Forming Fungi Provides Insights into the Origins of Lignocellulose Decay Capabilities.</title>
        <authorList>
            <person name="Nagy L.G."/>
            <person name="Riley R."/>
            <person name="Tritt A."/>
            <person name="Adam C."/>
            <person name="Daum C."/>
            <person name="Floudas D."/>
            <person name="Sun H."/>
            <person name="Yadav J.S."/>
            <person name="Pangilinan J."/>
            <person name="Larsson K.H."/>
            <person name="Matsuura K."/>
            <person name="Barry K."/>
            <person name="Labutti K."/>
            <person name="Kuo R."/>
            <person name="Ohm R.A."/>
            <person name="Bhattacharya S.S."/>
            <person name="Shirouzu T."/>
            <person name="Yoshinaga Y."/>
            <person name="Martin F.M."/>
            <person name="Grigoriev I.V."/>
            <person name="Hibbett D.S."/>
        </authorList>
    </citation>
    <scope>NUCLEOTIDE SEQUENCE [LARGE SCALE GENOMIC DNA]</scope>
    <source>
        <strain evidence="1 2">TUFC12733</strain>
    </source>
</reference>